<keyword evidence="2 4" id="KW-0064">Aspartyl protease</keyword>
<dbReference type="Proteomes" id="UP000292957">
    <property type="component" value="Unassembled WGS sequence"/>
</dbReference>
<feature type="compositionally biased region" description="Polar residues" evidence="5">
    <location>
        <begin position="202"/>
        <end position="230"/>
    </location>
</feature>
<comment type="similarity">
    <text evidence="1 4">Belongs to the peptidase A1 family.</text>
</comment>
<evidence type="ECO:0000256" key="1">
    <source>
        <dbReference type="ARBA" id="ARBA00007447"/>
    </source>
</evidence>
<evidence type="ECO:0000256" key="6">
    <source>
        <dbReference type="SAM" id="SignalP"/>
    </source>
</evidence>
<dbReference type="AlphaFoldDB" id="A0A4Q9MMD3"/>
<protein>
    <submittedName>
        <fullName evidence="9">Acid protease</fullName>
    </submittedName>
</protein>
<dbReference type="OrthoDB" id="15189at2759"/>
<dbReference type="PROSITE" id="PS51767">
    <property type="entry name" value="PEPTIDASE_A1"/>
    <property type="match status" value="1"/>
</dbReference>
<feature type="chain" id="PRO_5020299974" evidence="6">
    <location>
        <begin position="19"/>
        <end position="467"/>
    </location>
</feature>
<evidence type="ECO:0000256" key="3">
    <source>
        <dbReference type="PIRSR" id="PIRSR601461-1"/>
    </source>
</evidence>
<gene>
    <name evidence="9" type="ORF">BD311DRAFT_401938</name>
</gene>
<feature type="domain" description="EF-hand" evidence="7">
    <location>
        <begin position="441"/>
        <end position="467"/>
    </location>
</feature>
<dbReference type="SUPFAM" id="SSF50630">
    <property type="entry name" value="Acid proteases"/>
    <property type="match status" value="1"/>
</dbReference>
<dbReference type="GO" id="GO:0004190">
    <property type="term" value="F:aspartic-type endopeptidase activity"/>
    <property type="evidence" value="ECO:0007669"/>
    <property type="project" value="UniProtKB-KW"/>
</dbReference>
<dbReference type="GO" id="GO:0006508">
    <property type="term" value="P:proteolysis"/>
    <property type="evidence" value="ECO:0007669"/>
    <property type="project" value="UniProtKB-KW"/>
</dbReference>
<dbReference type="InterPro" id="IPR001461">
    <property type="entry name" value="Aspartic_peptidase_A1"/>
</dbReference>
<dbReference type="GO" id="GO:0005509">
    <property type="term" value="F:calcium ion binding"/>
    <property type="evidence" value="ECO:0007669"/>
    <property type="project" value="InterPro"/>
</dbReference>
<dbReference type="InterPro" id="IPR034164">
    <property type="entry name" value="Pepsin-like_dom"/>
</dbReference>
<name>A0A4Q9MMD3_9APHY</name>
<evidence type="ECO:0000259" key="7">
    <source>
        <dbReference type="PROSITE" id="PS50222"/>
    </source>
</evidence>
<dbReference type="PANTHER" id="PTHR47966:SF51">
    <property type="entry name" value="BETA-SITE APP-CLEAVING ENZYME, ISOFORM A-RELATED"/>
    <property type="match status" value="1"/>
</dbReference>
<feature type="active site" evidence="3">
    <location>
        <position position="354"/>
    </location>
</feature>
<reference evidence="9" key="1">
    <citation type="submission" date="2019-01" db="EMBL/GenBank/DDBJ databases">
        <title>Draft genome sequences of three monokaryotic isolates of the white-rot basidiomycete fungus Dichomitus squalens.</title>
        <authorList>
            <consortium name="DOE Joint Genome Institute"/>
            <person name="Lopez S.C."/>
            <person name="Andreopoulos B."/>
            <person name="Pangilinan J."/>
            <person name="Lipzen A."/>
            <person name="Riley R."/>
            <person name="Ahrendt S."/>
            <person name="Ng V."/>
            <person name="Barry K."/>
            <person name="Daum C."/>
            <person name="Grigoriev I.V."/>
            <person name="Hilden K.S."/>
            <person name="Makela M.R."/>
            <person name="de Vries R.P."/>
        </authorList>
    </citation>
    <scope>NUCLEOTIDE SEQUENCE [LARGE SCALE GENOMIC DNA]</scope>
    <source>
        <strain evidence="9">OM18370.1</strain>
    </source>
</reference>
<dbReference type="InterPro" id="IPR002048">
    <property type="entry name" value="EF_hand_dom"/>
</dbReference>
<dbReference type="EMBL" id="ML143435">
    <property type="protein sequence ID" value="TBU27176.1"/>
    <property type="molecule type" value="Genomic_DNA"/>
</dbReference>
<dbReference type="PRINTS" id="PR00792">
    <property type="entry name" value="PEPSIN"/>
</dbReference>
<dbReference type="FunFam" id="2.40.70.10:FF:000008">
    <property type="entry name" value="Cathepsin D"/>
    <property type="match status" value="1"/>
</dbReference>
<feature type="region of interest" description="Disordered" evidence="5">
    <location>
        <begin position="73"/>
        <end position="96"/>
    </location>
</feature>
<feature type="signal peptide" evidence="6">
    <location>
        <begin position="1"/>
        <end position="18"/>
    </location>
</feature>
<dbReference type="CDD" id="cd05471">
    <property type="entry name" value="pepsin_like"/>
    <property type="match status" value="1"/>
</dbReference>
<proteinExistence type="inferred from homology"/>
<dbReference type="InterPro" id="IPR021109">
    <property type="entry name" value="Peptidase_aspartic_dom_sf"/>
</dbReference>
<dbReference type="PANTHER" id="PTHR47966">
    <property type="entry name" value="BETA-SITE APP-CLEAVING ENZYME, ISOFORM A-RELATED"/>
    <property type="match status" value="1"/>
</dbReference>
<feature type="active site" evidence="3">
    <location>
        <position position="176"/>
    </location>
</feature>
<accession>A0A4Q9MMD3</accession>
<evidence type="ECO:0000256" key="2">
    <source>
        <dbReference type="ARBA" id="ARBA00022750"/>
    </source>
</evidence>
<organism evidence="9">
    <name type="scientific">Dichomitus squalens</name>
    <dbReference type="NCBI Taxonomy" id="114155"/>
    <lineage>
        <taxon>Eukaryota</taxon>
        <taxon>Fungi</taxon>
        <taxon>Dikarya</taxon>
        <taxon>Basidiomycota</taxon>
        <taxon>Agaricomycotina</taxon>
        <taxon>Agaricomycetes</taxon>
        <taxon>Polyporales</taxon>
        <taxon>Polyporaceae</taxon>
        <taxon>Dichomitus</taxon>
    </lineage>
</organism>
<dbReference type="PROSITE" id="PS50222">
    <property type="entry name" value="EF_HAND_2"/>
    <property type="match status" value="1"/>
</dbReference>
<keyword evidence="4 9" id="KW-0645">Protease</keyword>
<evidence type="ECO:0000256" key="4">
    <source>
        <dbReference type="RuleBase" id="RU000454"/>
    </source>
</evidence>
<feature type="domain" description="Peptidase A1" evidence="8">
    <location>
        <begin position="158"/>
        <end position="464"/>
    </location>
</feature>
<evidence type="ECO:0000256" key="5">
    <source>
        <dbReference type="SAM" id="MobiDB-lite"/>
    </source>
</evidence>
<dbReference type="Gene3D" id="2.40.70.10">
    <property type="entry name" value="Acid Proteases"/>
    <property type="match status" value="2"/>
</dbReference>
<dbReference type="InterPro" id="IPR001969">
    <property type="entry name" value="Aspartic_peptidase_AS"/>
</dbReference>
<evidence type="ECO:0000259" key="8">
    <source>
        <dbReference type="PROSITE" id="PS51767"/>
    </source>
</evidence>
<evidence type="ECO:0000313" key="9">
    <source>
        <dbReference type="EMBL" id="TBU27176.1"/>
    </source>
</evidence>
<dbReference type="InterPro" id="IPR033121">
    <property type="entry name" value="PEPTIDASE_A1"/>
</dbReference>
<sequence>MVCKATFVAVALGLMASANPIGREPARIQRIPLTKRSGLTNADGTFNLIKAVNEIARVKSKHSHNLQVIDRHRDHGHHSSSEPVQPSAIPTPAPSVGTLTATEILSATDTGALTAAGTVSELLTGTRTRTGTVVPSSAPSSAVTGSVPLTDDEGDLLWTGQLTIGNPPQPFVVDFDTGSADLWIPSVSCQNCGGQDPPYDPSKSSESQPQSGTFQINYGDGSSTSGSPYSDTVTVGGITVSGQVFAAVTQESSEFLSEPMDGIMGMGLPALSSLKTTPFFYTAMKQGSVAQNTFAFKLAQSGSELTLGGTNNASFTGNIEFHKLSSAVGYWIIGDGSVTVGGKTSASQIQTIIDSGSTIITAPTAAADALWQSVQGAQAFEQGMYTFPCDSAPEVAFSWGGKSWSISANDINLGQVEEGSSDCVGAIAGGDLGFGDDVWLLGDTFMKNVYTVFDADQNGSIGFAQLA</sequence>
<feature type="region of interest" description="Disordered" evidence="5">
    <location>
        <begin position="191"/>
        <end position="230"/>
    </location>
</feature>
<dbReference type="Pfam" id="PF00026">
    <property type="entry name" value="Asp"/>
    <property type="match status" value="1"/>
</dbReference>
<dbReference type="PROSITE" id="PS00141">
    <property type="entry name" value="ASP_PROTEASE"/>
    <property type="match status" value="1"/>
</dbReference>
<keyword evidence="4" id="KW-0378">Hydrolase</keyword>
<keyword evidence="6" id="KW-0732">Signal</keyword>